<evidence type="ECO:0000313" key="1">
    <source>
        <dbReference type="EMBL" id="SEH55170.1"/>
    </source>
</evidence>
<evidence type="ECO:0008006" key="3">
    <source>
        <dbReference type="Google" id="ProtNLM"/>
    </source>
</evidence>
<dbReference type="CDD" id="cd14789">
    <property type="entry name" value="Tiki"/>
    <property type="match status" value="1"/>
</dbReference>
<dbReference type="PANTHER" id="PTHR40590:SF1">
    <property type="entry name" value="CYTOPLASMIC PROTEIN"/>
    <property type="match status" value="1"/>
</dbReference>
<dbReference type="AlphaFoldDB" id="A0A1H6IZP4"/>
<keyword evidence="2" id="KW-1185">Reference proteome</keyword>
<dbReference type="InterPro" id="IPR002816">
    <property type="entry name" value="TraB/PrgY/GumN_fam"/>
</dbReference>
<dbReference type="OrthoDB" id="9798714at2"/>
<dbReference type="Pfam" id="PF01963">
    <property type="entry name" value="TraB_PrgY_gumN"/>
    <property type="match status" value="1"/>
</dbReference>
<dbReference type="STRING" id="1159016.SAMN02927937_00162"/>
<sequence length="361" mass="41687">MLNWKFIFYPVSAFIFPFFDNLANDSTVKTKLCSVLKNNHLHTFFFDHSLQKIKCTQIFCNIFNKPRLTLQRNSIMRKLVKSIALSVLTLSSFITTAQTDKSLLWEISGKGLEKPSYVFGTIHMICQDDYLMTETIQNTLKNVDSYYAEINFGDQQNIAIMQKSMMSEIPLSERLEPAKYNELKSLLKEVVDLDITQFEYFTDAAIVSMITFKSFPCTDFKMYEMELLQAAMLQQKKLGGLETVEQQMEILSKSLGQDAIIEMLHDLKKEGFENTKKMVELYKSENVQGLYDYMKTSSYMTDEVYNEMLTKRNHNWVNEMPEIMQNQSVFFAVGAAHLGGNNGILKLLKDNGYTVKPVKIQ</sequence>
<proteinExistence type="predicted"/>
<protein>
    <recommendedName>
        <fullName evidence="3">TraB/GumN family protein</fullName>
    </recommendedName>
</protein>
<gene>
    <name evidence="1" type="ORF">SAMN02927937_00162</name>
</gene>
<reference evidence="1 2" key="1">
    <citation type="submission" date="2016-10" db="EMBL/GenBank/DDBJ databases">
        <authorList>
            <person name="de Groot N.N."/>
        </authorList>
    </citation>
    <scope>NUCLEOTIDE SEQUENCE [LARGE SCALE GENOMIC DNA]</scope>
    <source>
        <strain evidence="1 2">CGMCC 1.10825</strain>
    </source>
</reference>
<evidence type="ECO:0000313" key="2">
    <source>
        <dbReference type="Proteomes" id="UP000199634"/>
    </source>
</evidence>
<dbReference type="EMBL" id="FNXE01000001">
    <property type="protein sequence ID" value="SEH55170.1"/>
    <property type="molecule type" value="Genomic_DNA"/>
</dbReference>
<dbReference type="Proteomes" id="UP000199634">
    <property type="component" value="Unassembled WGS sequence"/>
</dbReference>
<dbReference type="PANTHER" id="PTHR40590">
    <property type="entry name" value="CYTOPLASMIC PROTEIN-RELATED"/>
    <property type="match status" value="1"/>
</dbReference>
<dbReference type="InterPro" id="IPR047111">
    <property type="entry name" value="YbaP-like"/>
</dbReference>
<name>A0A1H6IZP4_9FLAO</name>
<organism evidence="1 2">
    <name type="scientific">Paenimyroides marinum</name>
    <dbReference type="NCBI Taxonomy" id="1159016"/>
    <lineage>
        <taxon>Bacteria</taxon>
        <taxon>Pseudomonadati</taxon>
        <taxon>Bacteroidota</taxon>
        <taxon>Flavobacteriia</taxon>
        <taxon>Flavobacteriales</taxon>
        <taxon>Flavobacteriaceae</taxon>
        <taxon>Paenimyroides</taxon>
    </lineage>
</organism>
<accession>A0A1H6IZP4</accession>